<sequence>RLEDVCRTCGVFAGVARTRLCDELELLEEEADVFLFGERGRYAPPGVAEGREAAPNRFFFEQDDGFHEPPMTSKMTGIHLRKGQRLRLETPGGGGYGNPALRHPDMVKKDQELGYITC</sequence>
<dbReference type="GO" id="GO:0003824">
    <property type="term" value="F:catalytic activity"/>
    <property type="evidence" value="ECO:0007669"/>
    <property type="project" value="InterPro"/>
</dbReference>
<dbReference type="Pfam" id="PF02538">
    <property type="entry name" value="Hydantoinase_B"/>
    <property type="match status" value="1"/>
</dbReference>
<evidence type="ECO:0000313" key="2">
    <source>
        <dbReference type="EMBL" id="SVD47599.1"/>
    </source>
</evidence>
<feature type="non-terminal residue" evidence="2">
    <location>
        <position position="1"/>
    </location>
</feature>
<protein>
    <recommendedName>
        <fullName evidence="1">Hydantoinase B/oxoprolinase domain-containing protein</fullName>
    </recommendedName>
</protein>
<accession>A0A382VM36</accession>
<organism evidence="2">
    <name type="scientific">marine metagenome</name>
    <dbReference type="NCBI Taxonomy" id="408172"/>
    <lineage>
        <taxon>unclassified sequences</taxon>
        <taxon>metagenomes</taxon>
        <taxon>ecological metagenomes</taxon>
    </lineage>
</organism>
<dbReference type="InterPro" id="IPR003692">
    <property type="entry name" value="Hydantoinase_B"/>
</dbReference>
<evidence type="ECO:0000259" key="1">
    <source>
        <dbReference type="Pfam" id="PF02538"/>
    </source>
</evidence>
<dbReference type="AlphaFoldDB" id="A0A382VM36"/>
<proteinExistence type="predicted"/>
<name>A0A382VM36_9ZZZZ</name>
<feature type="domain" description="Hydantoinase B/oxoprolinase" evidence="1">
    <location>
        <begin position="23"/>
        <end position="99"/>
    </location>
</feature>
<dbReference type="EMBL" id="UINC01153079">
    <property type="protein sequence ID" value="SVD47599.1"/>
    <property type="molecule type" value="Genomic_DNA"/>
</dbReference>
<gene>
    <name evidence="2" type="ORF">METZ01_LOCUS400453</name>
</gene>
<reference evidence="2" key="1">
    <citation type="submission" date="2018-05" db="EMBL/GenBank/DDBJ databases">
        <authorList>
            <person name="Lanie J.A."/>
            <person name="Ng W.-L."/>
            <person name="Kazmierczak K.M."/>
            <person name="Andrzejewski T.M."/>
            <person name="Davidsen T.M."/>
            <person name="Wayne K.J."/>
            <person name="Tettelin H."/>
            <person name="Glass J.I."/>
            <person name="Rusch D."/>
            <person name="Podicherti R."/>
            <person name="Tsui H.-C.T."/>
            <person name="Winkler M.E."/>
        </authorList>
    </citation>
    <scope>NUCLEOTIDE SEQUENCE</scope>
</reference>